<sequence>MTPSKHSVPTIVHLHRVKPRERTRHTKTKGTVYLRDPDEPDVVRSLMNARMRMGKANQVNMSKTLWQMST</sequence>
<proteinExistence type="predicted"/>
<gene>
    <name evidence="1" type="ORF">PsorP6_016637</name>
</gene>
<organism evidence="1 2">
    <name type="scientific">Peronosclerospora sorghi</name>
    <dbReference type="NCBI Taxonomy" id="230839"/>
    <lineage>
        <taxon>Eukaryota</taxon>
        <taxon>Sar</taxon>
        <taxon>Stramenopiles</taxon>
        <taxon>Oomycota</taxon>
        <taxon>Peronosporomycetes</taxon>
        <taxon>Peronosporales</taxon>
        <taxon>Peronosporaceae</taxon>
        <taxon>Peronosclerospora</taxon>
    </lineage>
</organism>
<keyword evidence="2" id="KW-1185">Reference proteome</keyword>
<accession>A0ACC0VPB6</accession>
<dbReference type="EMBL" id="CM047587">
    <property type="protein sequence ID" value="KAI9907326.1"/>
    <property type="molecule type" value="Genomic_DNA"/>
</dbReference>
<name>A0ACC0VPB6_9STRA</name>
<evidence type="ECO:0000313" key="2">
    <source>
        <dbReference type="Proteomes" id="UP001163321"/>
    </source>
</evidence>
<dbReference type="Proteomes" id="UP001163321">
    <property type="component" value="Chromosome 8"/>
</dbReference>
<evidence type="ECO:0000313" key="1">
    <source>
        <dbReference type="EMBL" id="KAI9907326.1"/>
    </source>
</evidence>
<comment type="caution">
    <text evidence="1">The sequence shown here is derived from an EMBL/GenBank/DDBJ whole genome shotgun (WGS) entry which is preliminary data.</text>
</comment>
<protein>
    <submittedName>
        <fullName evidence="1">Uncharacterized protein</fullName>
    </submittedName>
</protein>
<reference evidence="1 2" key="1">
    <citation type="journal article" date="2022" name="bioRxiv">
        <title>The genome of the oomycete Peronosclerospora sorghi, a cosmopolitan pathogen of maize and sorghum, is inflated with dispersed pseudogenes.</title>
        <authorList>
            <person name="Fletcher K."/>
            <person name="Martin F."/>
            <person name="Isakeit T."/>
            <person name="Cavanaugh K."/>
            <person name="Magill C."/>
            <person name="Michelmore R."/>
        </authorList>
    </citation>
    <scope>NUCLEOTIDE SEQUENCE [LARGE SCALE GENOMIC DNA]</scope>
    <source>
        <strain evidence="1">P6</strain>
    </source>
</reference>